<sequence>MRQFVSSPFHRLEDEIRYPRTIVLFHIVLLHSCTLVLSHSSTLPLLHFFPSSLLPFFRTLVEKCRLL</sequence>
<evidence type="ECO:0000313" key="2">
    <source>
        <dbReference type="EMBL" id="PZX18030.1"/>
    </source>
</evidence>
<organism evidence="2 3">
    <name type="scientific">Breznakibacter xylanolyticus</name>
    <dbReference type="NCBI Taxonomy" id="990"/>
    <lineage>
        <taxon>Bacteria</taxon>
        <taxon>Pseudomonadati</taxon>
        <taxon>Bacteroidota</taxon>
        <taxon>Bacteroidia</taxon>
        <taxon>Marinilabiliales</taxon>
        <taxon>Marinilabiliaceae</taxon>
        <taxon>Breznakibacter</taxon>
    </lineage>
</organism>
<keyword evidence="3" id="KW-1185">Reference proteome</keyword>
<evidence type="ECO:0000313" key="3">
    <source>
        <dbReference type="Proteomes" id="UP000249239"/>
    </source>
</evidence>
<keyword evidence="1" id="KW-0812">Transmembrane</keyword>
<keyword evidence="1" id="KW-1133">Transmembrane helix</keyword>
<gene>
    <name evidence="2" type="ORF">LX69_01065</name>
</gene>
<protein>
    <submittedName>
        <fullName evidence="2">Uncharacterized protein</fullName>
    </submittedName>
</protein>
<evidence type="ECO:0000256" key="1">
    <source>
        <dbReference type="SAM" id="Phobius"/>
    </source>
</evidence>
<proteinExistence type="predicted"/>
<keyword evidence="1" id="KW-0472">Membrane</keyword>
<dbReference type="AlphaFoldDB" id="A0A2W7NDK5"/>
<reference evidence="2 3" key="1">
    <citation type="submission" date="2018-06" db="EMBL/GenBank/DDBJ databases">
        <title>Genomic Encyclopedia of Archaeal and Bacterial Type Strains, Phase II (KMG-II): from individual species to whole genera.</title>
        <authorList>
            <person name="Goeker M."/>
        </authorList>
    </citation>
    <scope>NUCLEOTIDE SEQUENCE [LARGE SCALE GENOMIC DNA]</scope>
    <source>
        <strain evidence="2 3">DSM 6779</strain>
    </source>
</reference>
<feature type="transmembrane region" description="Helical" evidence="1">
    <location>
        <begin position="21"/>
        <end position="39"/>
    </location>
</feature>
<comment type="caution">
    <text evidence="2">The sequence shown here is derived from an EMBL/GenBank/DDBJ whole genome shotgun (WGS) entry which is preliminary data.</text>
</comment>
<dbReference type="Proteomes" id="UP000249239">
    <property type="component" value="Unassembled WGS sequence"/>
</dbReference>
<accession>A0A2W7NDK5</accession>
<dbReference type="EMBL" id="QKZK01000007">
    <property type="protein sequence ID" value="PZX18030.1"/>
    <property type="molecule type" value="Genomic_DNA"/>
</dbReference>
<name>A0A2W7NDK5_9BACT</name>